<feature type="region of interest" description="Disordered" evidence="1">
    <location>
        <begin position="127"/>
        <end position="189"/>
    </location>
</feature>
<organism evidence="2 3">
    <name type="scientific">Cryptotermes secundus</name>
    <dbReference type="NCBI Taxonomy" id="105785"/>
    <lineage>
        <taxon>Eukaryota</taxon>
        <taxon>Metazoa</taxon>
        <taxon>Ecdysozoa</taxon>
        <taxon>Arthropoda</taxon>
        <taxon>Hexapoda</taxon>
        <taxon>Insecta</taxon>
        <taxon>Pterygota</taxon>
        <taxon>Neoptera</taxon>
        <taxon>Polyneoptera</taxon>
        <taxon>Dictyoptera</taxon>
        <taxon>Blattodea</taxon>
        <taxon>Blattoidea</taxon>
        <taxon>Termitoidae</taxon>
        <taxon>Kalotermitidae</taxon>
        <taxon>Cryptotermitinae</taxon>
        <taxon>Cryptotermes</taxon>
    </lineage>
</organism>
<sequence>MDLIEVLWKQDVDLGFSLDLFNPTKPEGEGKAVRVEDDDIEKLKALEALKNENSADTAKSEEENPDDQWAGLSYTIDLETGEYVVKAGGIVDELNGSGSALAEEEPSSLIDLPEFSLEEALQLVGLDEDSTEVKPIKQDTVAGSQSAPGDSSAPKDTGIEDLKPEPDELLDNSDEELGILSDMIQTAQF</sequence>
<feature type="compositionally biased region" description="Basic and acidic residues" evidence="1">
    <location>
        <begin position="157"/>
        <end position="166"/>
    </location>
</feature>
<dbReference type="InParanoid" id="A0A2J7RCJ4"/>
<feature type="compositionally biased region" description="Acidic residues" evidence="1">
    <location>
        <begin position="167"/>
        <end position="177"/>
    </location>
</feature>
<dbReference type="GO" id="GO:0000981">
    <property type="term" value="F:DNA-binding transcription factor activity, RNA polymerase II-specific"/>
    <property type="evidence" value="ECO:0007669"/>
    <property type="project" value="TreeGrafter"/>
</dbReference>
<dbReference type="InterPro" id="IPR047167">
    <property type="entry name" value="NFE2-like"/>
</dbReference>
<evidence type="ECO:0000256" key="1">
    <source>
        <dbReference type="SAM" id="MobiDB-lite"/>
    </source>
</evidence>
<proteinExistence type="predicted"/>
<protein>
    <submittedName>
        <fullName evidence="2">Uncharacterized protein</fullName>
    </submittedName>
</protein>
<gene>
    <name evidence="2" type="ORF">B7P43_G04023</name>
</gene>
<evidence type="ECO:0000313" key="2">
    <source>
        <dbReference type="EMBL" id="PNF38551.1"/>
    </source>
</evidence>
<accession>A0A2J7RCJ4</accession>
<dbReference type="STRING" id="105785.A0A2J7RCJ4"/>
<dbReference type="PANTHER" id="PTHR24411:SF55">
    <property type="entry name" value="SEGMENTATION PROTEIN CAP'N'COLLAR"/>
    <property type="match status" value="1"/>
</dbReference>
<keyword evidence="3" id="KW-1185">Reference proteome</keyword>
<dbReference type="AlphaFoldDB" id="A0A2J7RCJ4"/>
<feature type="non-terminal residue" evidence="2">
    <location>
        <position position="189"/>
    </location>
</feature>
<dbReference type="EMBL" id="NEVH01005885">
    <property type="protein sequence ID" value="PNF38551.1"/>
    <property type="molecule type" value="Genomic_DNA"/>
</dbReference>
<reference evidence="2 3" key="1">
    <citation type="submission" date="2017-12" db="EMBL/GenBank/DDBJ databases">
        <title>Hemimetabolous genomes reveal molecular basis of termite eusociality.</title>
        <authorList>
            <person name="Harrison M.C."/>
            <person name="Jongepier E."/>
            <person name="Robertson H.M."/>
            <person name="Arning N."/>
            <person name="Bitard-Feildel T."/>
            <person name="Chao H."/>
            <person name="Childers C.P."/>
            <person name="Dinh H."/>
            <person name="Doddapaneni H."/>
            <person name="Dugan S."/>
            <person name="Gowin J."/>
            <person name="Greiner C."/>
            <person name="Han Y."/>
            <person name="Hu H."/>
            <person name="Hughes D.S.T."/>
            <person name="Huylmans A.-K."/>
            <person name="Kemena C."/>
            <person name="Kremer L.P.M."/>
            <person name="Lee S.L."/>
            <person name="Lopez-Ezquerra A."/>
            <person name="Mallet L."/>
            <person name="Monroy-Kuhn J.M."/>
            <person name="Moser A."/>
            <person name="Murali S.C."/>
            <person name="Muzny D.M."/>
            <person name="Otani S."/>
            <person name="Piulachs M.-D."/>
            <person name="Poelchau M."/>
            <person name="Qu J."/>
            <person name="Schaub F."/>
            <person name="Wada-Katsumata A."/>
            <person name="Worley K.C."/>
            <person name="Xie Q."/>
            <person name="Ylla G."/>
            <person name="Poulsen M."/>
            <person name="Gibbs R.A."/>
            <person name="Schal C."/>
            <person name="Richards S."/>
            <person name="Belles X."/>
            <person name="Korb J."/>
            <person name="Bornberg-Bauer E."/>
        </authorList>
    </citation>
    <scope>NUCLEOTIDE SEQUENCE [LARGE SCALE GENOMIC DNA]</scope>
    <source>
        <tissue evidence="2">Whole body</tissue>
    </source>
</reference>
<dbReference type="GO" id="GO:0000978">
    <property type="term" value="F:RNA polymerase II cis-regulatory region sequence-specific DNA binding"/>
    <property type="evidence" value="ECO:0007669"/>
    <property type="project" value="InterPro"/>
</dbReference>
<dbReference type="Proteomes" id="UP000235965">
    <property type="component" value="Unassembled WGS sequence"/>
</dbReference>
<name>A0A2J7RCJ4_9NEOP</name>
<dbReference type="PANTHER" id="PTHR24411">
    <property type="entry name" value="NUCLEAR FACTOR ERYTHROID 2-RELATED FACTOR"/>
    <property type="match status" value="1"/>
</dbReference>
<dbReference type="OrthoDB" id="7458135at2759"/>
<evidence type="ECO:0000313" key="3">
    <source>
        <dbReference type="Proteomes" id="UP000235965"/>
    </source>
</evidence>
<dbReference type="GO" id="GO:0005634">
    <property type="term" value="C:nucleus"/>
    <property type="evidence" value="ECO:0007669"/>
    <property type="project" value="TreeGrafter"/>
</dbReference>
<comment type="caution">
    <text evidence="2">The sequence shown here is derived from an EMBL/GenBank/DDBJ whole genome shotgun (WGS) entry which is preliminary data.</text>
</comment>